<comment type="caution">
    <text evidence="1">The sequence shown here is derived from an EMBL/GenBank/DDBJ whole genome shotgun (WGS) entry which is preliminary data.</text>
</comment>
<name>A0A8S0S8K6_OLEEU</name>
<dbReference type="AlphaFoldDB" id="A0A8S0S8K6"/>
<organism evidence="1 2">
    <name type="scientific">Olea europaea subsp. europaea</name>
    <dbReference type="NCBI Taxonomy" id="158383"/>
    <lineage>
        <taxon>Eukaryota</taxon>
        <taxon>Viridiplantae</taxon>
        <taxon>Streptophyta</taxon>
        <taxon>Embryophyta</taxon>
        <taxon>Tracheophyta</taxon>
        <taxon>Spermatophyta</taxon>
        <taxon>Magnoliopsida</taxon>
        <taxon>eudicotyledons</taxon>
        <taxon>Gunneridae</taxon>
        <taxon>Pentapetalae</taxon>
        <taxon>asterids</taxon>
        <taxon>lamiids</taxon>
        <taxon>Lamiales</taxon>
        <taxon>Oleaceae</taxon>
        <taxon>Oleeae</taxon>
        <taxon>Olea</taxon>
    </lineage>
</organism>
<evidence type="ECO:0000313" key="2">
    <source>
        <dbReference type="Proteomes" id="UP000594638"/>
    </source>
</evidence>
<keyword evidence="2" id="KW-1185">Reference proteome</keyword>
<accession>A0A8S0S8K6</accession>
<dbReference type="Gramene" id="OE9A101024T1">
    <property type="protein sequence ID" value="OE9A101024C1"/>
    <property type="gene ID" value="OE9A101024"/>
</dbReference>
<gene>
    <name evidence="1" type="ORF">OLEA9_A101024</name>
</gene>
<evidence type="ECO:0000313" key="1">
    <source>
        <dbReference type="EMBL" id="CAA2988469.1"/>
    </source>
</evidence>
<protein>
    <submittedName>
        <fullName evidence="1">Uncharacterized protein</fullName>
    </submittedName>
</protein>
<reference evidence="1 2" key="1">
    <citation type="submission" date="2019-12" db="EMBL/GenBank/DDBJ databases">
        <authorList>
            <person name="Alioto T."/>
            <person name="Alioto T."/>
            <person name="Gomez Garrido J."/>
        </authorList>
    </citation>
    <scope>NUCLEOTIDE SEQUENCE [LARGE SCALE GENOMIC DNA]</scope>
</reference>
<proteinExistence type="predicted"/>
<sequence length="139" mass="15437">MRRCYFAQHASSLLRTMALTLHKALLRAIMNEGRRGATTDCSPSNPRREINIFSPISSSFTDDGVHTLWQIVIAIVTSRSCRCIRVIHQLEPISYWAISSYRWSVEVGSNGERGAPDQFAAAKECILAAAKTKLGVAQQ</sequence>
<dbReference type="EMBL" id="CACTIH010003997">
    <property type="protein sequence ID" value="CAA2988469.1"/>
    <property type="molecule type" value="Genomic_DNA"/>
</dbReference>
<dbReference type="Proteomes" id="UP000594638">
    <property type="component" value="Unassembled WGS sequence"/>
</dbReference>